<evidence type="ECO:0000256" key="1">
    <source>
        <dbReference type="ARBA" id="ARBA00011355"/>
    </source>
</evidence>
<dbReference type="PIRSF" id="PIRSF000090">
    <property type="entry name" value="Beta-ETF"/>
    <property type="match status" value="1"/>
</dbReference>
<dbReference type="PANTHER" id="PTHR21294">
    <property type="entry name" value="ELECTRON TRANSFER FLAVOPROTEIN BETA-SUBUNIT"/>
    <property type="match status" value="1"/>
</dbReference>
<evidence type="ECO:0000259" key="3">
    <source>
        <dbReference type="SMART" id="SM00893"/>
    </source>
</evidence>
<name>A0A6L7INM7_9ACTN</name>
<dbReference type="SUPFAM" id="SSF52402">
    <property type="entry name" value="Adenine nucleotide alpha hydrolases-like"/>
    <property type="match status" value="1"/>
</dbReference>
<gene>
    <name evidence="4" type="ORF">GS424_014170</name>
</gene>
<protein>
    <recommendedName>
        <fullName evidence="3">Electron transfer flavoprotein alpha/beta-subunit N-terminal domain-containing protein</fullName>
    </recommendedName>
</protein>
<dbReference type="KEGG" id="egd:GS424_014170"/>
<dbReference type="RefSeq" id="WP_160941135.1">
    <property type="nucleotide sequence ID" value="NZ_CP063310.1"/>
</dbReference>
<dbReference type="SMART" id="SM00893">
    <property type="entry name" value="ETF"/>
    <property type="match status" value="1"/>
</dbReference>
<organism evidence="4 5">
    <name type="scientific">Eggerthella guodeyinii</name>
    <dbReference type="NCBI Taxonomy" id="2690837"/>
    <lineage>
        <taxon>Bacteria</taxon>
        <taxon>Bacillati</taxon>
        <taxon>Actinomycetota</taxon>
        <taxon>Coriobacteriia</taxon>
        <taxon>Eggerthellales</taxon>
        <taxon>Eggerthellaceae</taxon>
        <taxon>Eggerthella</taxon>
    </lineage>
</organism>
<dbReference type="InterPro" id="IPR012255">
    <property type="entry name" value="ETF_b"/>
</dbReference>
<evidence type="ECO:0000313" key="4">
    <source>
        <dbReference type="EMBL" id="QOS67641.1"/>
    </source>
</evidence>
<accession>A0A6L7INM7</accession>
<evidence type="ECO:0000256" key="2">
    <source>
        <dbReference type="ARBA" id="ARBA00025649"/>
    </source>
</evidence>
<feature type="domain" description="Electron transfer flavoprotein alpha/beta-subunit N-terminal" evidence="3">
    <location>
        <begin position="34"/>
        <end position="221"/>
    </location>
</feature>
<sequence length="264" mass="28055">MPRERARRKERAMRDVLVGFKWVLDEADVRIGDDLAVDLGAATRKISDYDKNAIEAGCRAAEQLQGCAIGVSCGAQETKKAFVDALARGLDAGVWVKTTEAASAAVAARAIAAVARDRDVALVVCSEGSSDDYARQTGSRVGALLDWPVATSVLSLQVEGDAAFVRRRMDTCEQVVRLQLPAVVSVLPEINPAPIPGLKAVLAAKKKAVDELDAADLDIDEATGIVLDGMSGYANDRKNVLIEGDSVAEVAERLLEALRKEGVL</sequence>
<evidence type="ECO:0000313" key="5">
    <source>
        <dbReference type="Proteomes" id="UP000478463"/>
    </source>
</evidence>
<dbReference type="AlphaFoldDB" id="A0A6L7INM7"/>
<dbReference type="GO" id="GO:0009055">
    <property type="term" value="F:electron transfer activity"/>
    <property type="evidence" value="ECO:0007669"/>
    <property type="project" value="InterPro"/>
</dbReference>
<dbReference type="EMBL" id="CP063310">
    <property type="protein sequence ID" value="QOS67641.1"/>
    <property type="molecule type" value="Genomic_DNA"/>
</dbReference>
<comment type="function">
    <text evidence="2">The electron transfer flavoprotein serves as a specific electron acceptor for other dehydrogenases. It transfers the electrons to the main respiratory chain via ETF-ubiquinone oxidoreductase (ETF dehydrogenase).</text>
</comment>
<dbReference type="Gene3D" id="3.40.50.620">
    <property type="entry name" value="HUPs"/>
    <property type="match status" value="1"/>
</dbReference>
<dbReference type="PANTHER" id="PTHR21294:SF20">
    <property type="entry name" value="ELECTRON TRANSFER FLAVOPROTEIN, SUBUNIT BETA (ETFB)"/>
    <property type="match status" value="1"/>
</dbReference>
<reference evidence="4 5" key="1">
    <citation type="submission" date="2020-10" db="EMBL/GenBank/DDBJ databases">
        <title>Eggerthella sp. nov., isolated from human feces.</title>
        <authorList>
            <person name="Yajun G."/>
        </authorList>
    </citation>
    <scope>NUCLEOTIDE SEQUENCE [LARGE SCALE GENOMIC DNA]</scope>
    <source>
        <strain evidence="4 5">HF-1101</strain>
    </source>
</reference>
<dbReference type="InterPro" id="IPR014729">
    <property type="entry name" value="Rossmann-like_a/b/a_fold"/>
</dbReference>
<comment type="subunit">
    <text evidence="1">Heterodimer of an alpha and a beta subunit.</text>
</comment>
<dbReference type="Proteomes" id="UP000478463">
    <property type="component" value="Chromosome"/>
</dbReference>
<dbReference type="InterPro" id="IPR014730">
    <property type="entry name" value="ETF_a/b_N"/>
</dbReference>
<proteinExistence type="predicted"/>
<dbReference type="Pfam" id="PF01012">
    <property type="entry name" value="ETF"/>
    <property type="match status" value="1"/>
</dbReference>